<name>A0A2Z5G3L6_9BACT</name>
<dbReference type="Gene3D" id="2.30.110.10">
    <property type="entry name" value="Electron Transport, Fmn-binding Protein, Chain A"/>
    <property type="match status" value="1"/>
</dbReference>
<organism evidence="1 2">
    <name type="scientific">Acidisarcina polymorpha</name>
    <dbReference type="NCBI Taxonomy" id="2211140"/>
    <lineage>
        <taxon>Bacteria</taxon>
        <taxon>Pseudomonadati</taxon>
        <taxon>Acidobacteriota</taxon>
        <taxon>Terriglobia</taxon>
        <taxon>Terriglobales</taxon>
        <taxon>Acidobacteriaceae</taxon>
        <taxon>Acidisarcina</taxon>
    </lineage>
</organism>
<sequence>MLGESVLPEEFATGIADPQQEISVMLEGMGEPIDVTFRHSTACSAPFLIAVALHKGQAPTQKQLRQISLKFYERGEDRRLLGVIDLRLRQAAPFSGGELLFCAPRCVRNYCLTRLAIGAHYSRLLLKELRSAPAPGMKMSFLERRAAMVSFIRPHPTVLVSIAGEFGGNIFPMNIMGALGPGRFGFALRTDRLAGESVERVGRLVISNVPVRCAPLAYGLARNHTKESVRLEGLPFAIRPSPVFGFPIPEFTVRVREMEVERSQRIGSHKFFVARIVGDRAFSQEPSLSVIHGYYQTWRLGGRTVDMKAALLEDRLNKHGDKLFPIEPEAHPSN</sequence>
<evidence type="ECO:0000313" key="1">
    <source>
        <dbReference type="EMBL" id="AXC13287.1"/>
    </source>
</evidence>
<proteinExistence type="predicted"/>
<keyword evidence="2" id="KW-1185">Reference proteome</keyword>
<dbReference type="AlphaFoldDB" id="A0A2Z5G3L6"/>
<dbReference type="Proteomes" id="UP000253606">
    <property type="component" value="Chromosome"/>
</dbReference>
<gene>
    <name evidence="1" type="ORF">ACPOL_4008</name>
</gene>
<evidence type="ECO:0008006" key="3">
    <source>
        <dbReference type="Google" id="ProtNLM"/>
    </source>
</evidence>
<reference evidence="1 2" key="1">
    <citation type="journal article" date="2018" name="Front. Microbiol.">
        <title>Hydrolytic Capabilities as a Key to Environmental Success: Chitinolytic and Cellulolytic Acidobacteria From Acidic Sub-arctic Soils and Boreal Peatlands.</title>
        <authorList>
            <person name="Belova S.E."/>
            <person name="Ravin N.V."/>
            <person name="Pankratov T.A."/>
            <person name="Rakitin A.L."/>
            <person name="Ivanova A.A."/>
            <person name="Beletsky A.V."/>
            <person name="Mardanov A.V."/>
            <person name="Sinninghe Damste J.S."/>
            <person name="Dedysh S.N."/>
        </authorList>
    </citation>
    <scope>NUCLEOTIDE SEQUENCE [LARGE SCALE GENOMIC DNA]</scope>
    <source>
        <strain evidence="1 2">SBC82</strain>
    </source>
</reference>
<dbReference type="KEGG" id="abas:ACPOL_4008"/>
<accession>A0A2Z5G3L6</accession>
<dbReference type="SUPFAM" id="SSF50475">
    <property type="entry name" value="FMN-binding split barrel"/>
    <property type="match status" value="1"/>
</dbReference>
<dbReference type="InterPro" id="IPR012349">
    <property type="entry name" value="Split_barrel_FMN-bd"/>
</dbReference>
<protein>
    <recommendedName>
        <fullName evidence="3">Flavin reductase like domain-containing protein</fullName>
    </recommendedName>
</protein>
<dbReference type="EMBL" id="CP030840">
    <property type="protein sequence ID" value="AXC13287.1"/>
    <property type="molecule type" value="Genomic_DNA"/>
</dbReference>
<evidence type="ECO:0000313" key="2">
    <source>
        <dbReference type="Proteomes" id="UP000253606"/>
    </source>
</evidence>